<evidence type="ECO:0000256" key="2">
    <source>
        <dbReference type="ARBA" id="ARBA00010735"/>
    </source>
</evidence>
<dbReference type="PANTHER" id="PTHR34979:SF1">
    <property type="entry name" value="INNER MEMBRANE PROTEIN YGAZ"/>
    <property type="match status" value="1"/>
</dbReference>
<evidence type="ECO:0000256" key="7">
    <source>
        <dbReference type="ARBA" id="ARBA00023136"/>
    </source>
</evidence>
<evidence type="ECO:0000256" key="6">
    <source>
        <dbReference type="ARBA" id="ARBA00022989"/>
    </source>
</evidence>
<accession>A0A510K361</accession>
<comment type="similarity">
    <text evidence="2">Belongs to the AzlC family.</text>
</comment>
<dbReference type="GO" id="GO:1903785">
    <property type="term" value="P:L-valine transmembrane transport"/>
    <property type="evidence" value="ECO:0007669"/>
    <property type="project" value="TreeGrafter"/>
</dbReference>
<keyword evidence="10" id="KW-1185">Reference proteome</keyword>
<evidence type="ECO:0000313" key="9">
    <source>
        <dbReference type="EMBL" id="BBM44975.1"/>
    </source>
</evidence>
<dbReference type="PANTHER" id="PTHR34979">
    <property type="entry name" value="INNER MEMBRANE PROTEIN YGAZ"/>
    <property type="match status" value="1"/>
</dbReference>
<evidence type="ECO:0000313" key="10">
    <source>
        <dbReference type="Proteomes" id="UP000422644"/>
    </source>
</evidence>
<dbReference type="AlphaFoldDB" id="A0A510K361"/>
<feature type="transmembrane region" description="Helical" evidence="8">
    <location>
        <begin position="188"/>
        <end position="208"/>
    </location>
</feature>
<feature type="transmembrane region" description="Helical" evidence="8">
    <location>
        <begin position="214"/>
        <end position="233"/>
    </location>
</feature>
<comment type="subcellular location">
    <subcellularLocation>
        <location evidence="1">Cell membrane</location>
        <topology evidence="1">Multi-pass membrane protein</topology>
    </subcellularLocation>
</comment>
<keyword evidence="6 8" id="KW-1133">Transmembrane helix</keyword>
<feature type="transmembrane region" description="Helical" evidence="8">
    <location>
        <begin position="161"/>
        <end position="181"/>
    </location>
</feature>
<name>A0A510K361_9FUSO</name>
<feature type="transmembrane region" description="Helical" evidence="8">
    <location>
        <begin position="131"/>
        <end position="155"/>
    </location>
</feature>
<evidence type="ECO:0000256" key="3">
    <source>
        <dbReference type="ARBA" id="ARBA00022448"/>
    </source>
</evidence>
<gene>
    <name evidence="9" type="ORF">JMUB3870_1093</name>
</gene>
<dbReference type="RefSeq" id="WP_155282664.1">
    <property type="nucleotide sequence ID" value="NZ_AP019831.1"/>
</dbReference>
<dbReference type="InterPro" id="IPR011606">
    <property type="entry name" value="Brnchd-chn_aa_trnsp_permease"/>
</dbReference>
<dbReference type="OrthoDB" id="81530at2"/>
<keyword evidence="7 8" id="KW-0472">Membrane</keyword>
<sequence>MAQIRKLESYLKGLKDGTGIGIAYIPFGVAIGLISAKSFSQILPMIGLTSFGMYAGGAHSLLLKVLYVMKSPPVEVILSIALINLRYLLLNIVIFRQLGEKTPIFQKFLVGVGLTDETVTYLTLKKAKNSWYMMGVNTIPYFCYCFGTIFGAIFGEKLPESLMTSMNFVLYSIFFSMLIMALSQNFKYIKIVLLALIIKMAFTFLPILNKISSGWVMILTMFLASFIYAQLYYNENPEKQENDEIDKGKGSDKIEL</sequence>
<dbReference type="GO" id="GO:0005886">
    <property type="term" value="C:plasma membrane"/>
    <property type="evidence" value="ECO:0007669"/>
    <property type="project" value="UniProtKB-SubCell"/>
</dbReference>
<keyword evidence="5 8" id="KW-0812">Transmembrane</keyword>
<evidence type="ECO:0000256" key="4">
    <source>
        <dbReference type="ARBA" id="ARBA00022475"/>
    </source>
</evidence>
<keyword evidence="4" id="KW-1003">Cell membrane</keyword>
<dbReference type="Pfam" id="PF03591">
    <property type="entry name" value="AzlC"/>
    <property type="match status" value="1"/>
</dbReference>
<evidence type="ECO:0000256" key="1">
    <source>
        <dbReference type="ARBA" id="ARBA00004651"/>
    </source>
</evidence>
<feature type="transmembrane region" description="Helical" evidence="8">
    <location>
        <begin position="21"/>
        <end position="39"/>
    </location>
</feature>
<evidence type="ECO:0000256" key="8">
    <source>
        <dbReference type="SAM" id="Phobius"/>
    </source>
</evidence>
<organism evidence="9 10">
    <name type="scientific">Leptotrichia trevisanii</name>
    <dbReference type="NCBI Taxonomy" id="109328"/>
    <lineage>
        <taxon>Bacteria</taxon>
        <taxon>Fusobacteriati</taxon>
        <taxon>Fusobacteriota</taxon>
        <taxon>Fusobacteriia</taxon>
        <taxon>Fusobacteriales</taxon>
        <taxon>Leptotrichiaceae</taxon>
        <taxon>Leptotrichia</taxon>
    </lineage>
</organism>
<protein>
    <submittedName>
        <fullName evidence="9">AzlC family protein</fullName>
    </submittedName>
</protein>
<dbReference type="Proteomes" id="UP000422644">
    <property type="component" value="Chromosome"/>
</dbReference>
<proteinExistence type="inferred from homology"/>
<evidence type="ECO:0000256" key="5">
    <source>
        <dbReference type="ARBA" id="ARBA00022692"/>
    </source>
</evidence>
<dbReference type="EMBL" id="AP019831">
    <property type="protein sequence ID" value="BBM44975.1"/>
    <property type="molecule type" value="Genomic_DNA"/>
</dbReference>
<reference evidence="9 10" key="1">
    <citation type="submission" date="2019-07" db="EMBL/GenBank/DDBJ databases">
        <title>Complete Genome Sequence of Leptotrichia trevisanii Strain JMUB3870.</title>
        <authorList>
            <person name="Watanabe S."/>
            <person name="Cui L."/>
        </authorList>
    </citation>
    <scope>NUCLEOTIDE SEQUENCE [LARGE SCALE GENOMIC DNA]</scope>
    <source>
        <strain evidence="9 10">JMUB3870</strain>
    </source>
</reference>
<feature type="transmembrane region" description="Helical" evidence="8">
    <location>
        <begin position="76"/>
        <end position="98"/>
    </location>
</feature>
<keyword evidence="3" id="KW-0813">Transport</keyword>